<dbReference type="Proteomes" id="UP000018781">
    <property type="component" value="Chromosome"/>
</dbReference>
<dbReference type="EMBL" id="CP006996">
    <property type="protein sequence ID" value="AHD23770.1"/>
    <property type="molecule type" value="Genomic_DNA"/>
</dbReference>
<proteinExistence type="predicted"/>
<name>V9XP73_9NOCA</name>
<dbReference type="HOGENOM" id="CLU_3375623_0_0_11"/>
<protein>
    <submittedName>
        <fullName evidence="1">Uncharacterized protein</fullName>
    </submittedName>
</protein>
<organism evidence="1 2">
    <name type="scientific">Rhodococcus pyridinivorans SB3094</name>
    <dbReference type="NCBI Taxonomy" id="1435356"/>
    <lineage>
        <taxon>Bacteria</taxon>
        <taxon>Bacillati</taxon>
        <taxon>Actinomycetota</taxon>
        <taxon>Actinomycetes</taxon>
        <taxon>Mycobacteriales</taxon>
        <taxon>Nocardiaceae</taxon>
        <taxon>Rhodococcus</taxon>
    </lineage>
</organism>
<gene>
    <name evidence="1" type="ORF">Y013_13280</name>
</gene>
<evidence type="ECO:0000313" key="1">
    <source>
        <dbReference type="EMBL" id="AHD23770.1"/>
    </source>
</evidence>
<evidence type="ECO:0000313" key="2">
    <source>
        <dbReference type="Proteomes" id="UP000018781"/>
    </source>
</evidence>
<reference evidence="1 2" key="1">
    <citation type="journal article" date="2014" name="Genome Announc.">
        <title>Complete Genome of Rhodococcus pyridinivorans SB3094, a Methyl-Ethyl-Ketone-Degrading Bacterium Used for Bioaugmentation.</title>
        <authorList>
            <person name="Dueholm M.S."/>
            <person name="Albertsen M."/>
            <person name="D'Imperio S."/>
            <person name="Tale V.P."/>
            <person name="Lewis D."/>
            <person name="Nielsen P.H."/>
            <person name="Nielsen J.L."/>
        </authorList>
    </citation>
    <scope>NUCLEOTIDE SEQUENCE [LARGE SCALE GENOMIC DNA]</scope>
    <source>
        <strain evidence="1 2">SB3094</strain>
    </source>
</reference>
<dbReference type="KEGG" id="rpy:Y013_13280"/>
<accession>V9XP73</accession>
<dbReference type="AlphaFoldDB" id="V9XP73"/>
<sequence length="34" mass="3611">MRLTTLLVDHLGQGPMLPSMMPTLAASDAVRCAL</sequence>